<dbReference type="Gene3D" id="1.20.140.10">
    <property type="entry name" value="Butyryl-CoA Dehydrogenase, subunit A, domain 3"/>
    <property type="match status" value="1"/>
</dbReference>
<dbReference type="PANTHER" id="PTHR43884">
    <property type="entry name" value="ACYL-COA DEHYDROGENASE"/>
    <property type="match status" value="1"/>
</dbReference>
<dbReference type="Pfam" id="PF00441">
    <property type="entry name" value="Acyl-CoA_dh_1"/>
    <property type="match status" value="1"/>
</dbReference>
<dbReference type="CDD" id="cd01158">
    <property type="entry name" value="SCAD_SBCAD"/>
    <property type="match status" value="1"/>
</dbReference>
<accession>A0ABQ3SW31</accession>
<evidence type="ECO:0000256" key="4">
    <source>
        <dbReference type="ARBA" id="ARBA00022827"/>
    </source>
</evidence>
<dbReference type="PROSITE" id="PS00073">
    <property type="entry name" value="ACYL_COA_DH_2"/>
    <property type="match status" value="1"/>
</dbReference>
<evidence type="ECO:0000313" key="10">
    <source>
        <dbReference type="Proteomes" id="UP000613974"/>
    </source>
</evidence>
<evidence type="ECO:0000256" key="5">
    <source>
        <dbReference type="RuleBase" id="RU362125"/>
    </source>
</evidence>
<dbReference type="GeneID" id="95590532"/>
<dbReference type="RefSeq" id="WP_189735586.1">
    <property type="nucleotide sequence ID" value="NZ_BMRL01000003.1"/>
</dbReference>
<feature type="domain" description="Acyl-CoA oxidase/dehydrogenase middle" evidence="7">
    <location>
        <begin position="129"/>
        <end position="223"/>
    </location>
</feature>
<keyword evidence="4 5" id="KW-0274">FAD</keyword>
<dbReference type="PROSITE" id="PS00072">
    <property type="entry name" value="ACYL_COA_DH_1"/>
    <property type="match status" value="1"/>
</dbReference>
<dbReference type="Proteomes" id="UP000613974">
    <property type="component" value="Unassembled WGS sequence"/>
</dbReference>
<dbReference type="InterPro" id="IPR009100">
    <property type="entry name" value="AcylCoA_DH/oxidase_NM_dom_sf"/>
</dbReference>
<dbReference type="Pfam" id="PF02771">
    <property type="entry name" value="Acyl-CoA_dh_N"/>
    <property type="match status" value="1"/>
</dbReference>
<comment type="cofactor">
    <cofactor evidence="1 5">
        <name>FAD</name>
        <dbReference type="ChEBI" id="CHEBI:57692"/>
    </cofactor>
</comment>
<feature type="domain" description="Acyl-CoA dehydrogenase/oxidase C-terminal" evidence="6">
    <location>
        <begin position="235"/>
        <end position="389"/>
    </location>
</feature>
<dbReference type="EMBL" id="BNEC01000005">
    <property type="protein sequence ID" value="GHI72292.1"/>
    <property type="molecule type" value="Genomic_DNA"/>
</dbReference>
<keyword evidence="3 5" id="KW-0285">Flavoprotein</keyword>
<dbReference type="Pfam" id="PF02770">
    <property type="entry name" value="Acyl-CoA_dh_M"/>
    <property type="match status" value="1"/>
</dbReference>
<comment type="caution">
    <text evidence="9">The sequence shown here is derived from an EMBL/GenBank/DDBJ whole genome shotgun (WGS) entry which is preliminary data.</text>
</comment>
<comment type="similarity">
    <text evidence="2 5">Belongs to the acyl-CoA dehydrogenase family.</text>
</comment>
<evidence type="ECO:0000256" key="2">
    <source>
        <dbReference type="ARBA" id="ARBA00009347"/>
    </source>
</evidence>
<dbReference type="InterPro" id="IPR013786">
    <property type="entry name" value="AcylCoA_DH/ox_N"/>
</dbReference>
<reference evidence="10" key="1">
    <citation type="submission" date="2023-07" db="EMBL/GenBank/DDBJ databases">
        <title>Whole genome shotgun sequence of Streptomyces nojiriensis NBRC 13794.</title>
        <authorList>
            <person name="Komaki H."/>
            <person name="Tamura T."/>
        </authorList>
    </citation>
    <scope>NUCLEOTIDE SEQUENCE [LARGE SCALE GENOMIC DNA]</scope>
    <source>
        <strain evidence="10">NBRC 13794</strain>
    </source>
</reference>
<keyword evidence="5" id="KW-0560">Oxidoreductase</keyword>
<dbReference type="PIRSF" id="PIRSF016578">
    <property type="entry name" value="HsaA"/>
    <property type="match status" value="1"/>
</dbReference>
<dbReference type="SUPFAM" id="SSF56645">
    <property type="entry name" value="Acyl-CoA dehydrogenase NM domain-like"/>
    <property type="match status" value="1"/>
</dbReference>
<dbReference type="InterPro" id="IPR009075">
    <property type="entry name" value="AcylCo_DH/oxidase_C"/>
</dbReference>
<keyword evidence="10" id="KW-1185">Reference proteome</keyword>
<dbReference type="Gene3D" id="1.10.540.10">
    <property type="entry name" value="Acyl-CoA dehydrogenase/oxidase, N-terminal domain"/>
    <property type="match status" value="1"/>
</dbReference>
<dbReference type="SUPFAM" id="SSF47203">
    <property type="entry name" value="Acyl-CoA dehydrogenase C-terminal domain-like"/>
    <property type="match status" value="1"/>
</dbReference>
<proteinExistence type="inferred from homology"/>
<dbReference type="InterPro" id="IPR037069">
    <property type="entry name" value="AcylCoA_DH/ox_N_sf"/>
</dbReference>
<evidence type="ECO:0000313" key="9">
    <source>
        <dbReference type="EMBL" id="GHI72292.1"/>
    </source>
</evidence>
<evidence type="ECO:0000259" key="8">
    <source>
        <dbReference type="Pfam" id="PF02771"/>
    </source>
</evidence>
<sequence length="390" mass="41849">MAGSADFDLYRPAEEHDMLRESVRSLAEAKILPFAAAVDEESRFPQEALDALVSSDLHAVHVPETYGGAGADALATVIVIEEVARVCASSSLIPAVNKLGSLPVILSGSEELKAKYLGPLAKGDAMFSYALSEPDAGSDAAGMKTRAVRDGDFWVLNGVKRWITNAGVSEYYTVMAVTDPEKRSKGISAFVVEKGDEGVSFGAPEKKLGIKGSPTREVYLDNVRIPADRMIGAEGTGFATAMKTLDHTRITIAAQALGIAQGALDYAKGYVQERKQFGKPIGDFQGVQFMLADMAMKIEAARQLTYSAAAKSERVAAGGEKEDLTFFGAAAKCFASDVAMEVTTDAVQLLGGYGYTRDYPVERMMRDAKITQIYEGTNQVQRIVMARNLP</sequence>
<evidence type="ECO:0000256" key="1">
    <source>
        <dbReference type="ARBA" id="ARBA00001974"/>
    </source>
</evidence>
<name>A0ABQ3SW31_9ACTN</name>
<dbReference type="PANTHER" id="PTHR43884:SF12">
    <property type="entry name" value="ISOVALERYL-COA DEHYDROGENASE, MITOCHONDRIAL-RELATED"/>
    <property type="match status" value="1"/>
</dbReference>
<dbReference type="Gene3D" id="2.40.110.10">
    <property type="entry name" value="Butyryl-CoA Dehydrogenase, subunit A, domain 2"/>
    <property type="match status" value="1"/>
</dbReference>
<feature type="domain" description="Acyl-CoA dehydrogenase/oxidase N-terminal" evidence="8">
    <location>
        <begin position="14"/>
        <end position="124"/>
    </location>
</feature>
<dbReference type="InterPro" id="IPR046373">
    <property type="entry name" value="Acyl-CoA_Oxase/DH_mid-dom_sf"/>
</dbReference>
<dbReference type="InterPro" id="IPR006089">
    <property type="entry name" value="Acyl-CoA_DH_CS"/>
</dbReference>
<evidence type="ECO:0000256" key="3">
    <source>
        <dbReference type="ARBA" id="ARBA00022630"/>
    </source>
</evidence>
<dbReference type="InterPro" id="IPR036250">
    <property type="entry name" value="AcylCo_DH-like_C"/>
</dbReference>
<evidence type="ECO:0000259" key="6">
    <source>
        <dbReference type="Pfam" id="PF00441"/>
    </source>
</evidence>
<organism evidence="9 10">
    <name type="scientific">Streptomyces nojiriensis</name>
    <dbReference type="NCBI Taxonomy" id="66374"/>
    <lineage>
        <taxon>Bacteria</taxon>
        <taxon>Bacillati</taxon>
        <taxon>Actinomycetota</taxon>
        <taxon>Actinomycetes</taxon>
        <taxon>Kitasatosporales</taxon>
        <taxon>Streptomycetaceae</taxon>
        <taxon>Streptomyces</taxon>
    </lineage>
</organism>
<dbReference type="InterPro" id="IPR006091">
    <property type="entry name" value="Acyl-CoA_Oxase/DH_mid-dom"/>
</dbReference>
<protein>
    <submittedName>
        <fullName evidence="9">Acyl-CoA dehydrogenase</fullName>
    </submittedName>
</protein>
<gene>
    <name evidence="9" type="ORF">Snoj_62100</name>
</gene>
<evidence type="ECO:0000259" key="7">
    <source>
        <dbReference type="Pfam" id="PF02770"/>
    </source>
</evidence>